<protein>
    <submittedName>
        <fullName evidence="3">NAD-dependent epimerase/dehydratase family protein</fullName>
    </submittedName>
</protein>
<organism evidence="3 4">
    <name type="scientific">Flavobacterium calami</name>
    <dbReference type="NCBI Taxonomy" id="3139144"/>
    <lineage>
        <taxon>Bacteria</taxon>
        <taxon>Pseudomonadati</taxon>
        <taxon>Bacteroidota</taxon>
        <taxon>Flavobacteriia</taxon>
        <taxon>Flavobacteriales</taxon>
        <taxon>Flavobacteriaceae</taxon>
        <taxon>Flavobacterium</taxon>
    </lineage>
</organism>
<dbReference type="Pfam" id="PF01370">
    <property type="entry name" value="Epimerase"/>
    <property type="match status" value="1"/>
</dbReference>
<name>A0ABU9IJK9_9FLAO</name>
<reference evidence="3 4" key="1">
    <citation type="submission" date="2024-04" db="EMBL/GenBank/DDBJ databases">
        <title>Flavobacterium sp. DGU38 16S ribosomal RNA gene Genome sequencing and assembly.</title>
        <authorList>
            <person name="Park S."/>
        </authorList>
    </citation>
    <scope>NUCLEOTIDE SEQUENCE [LARGE SCALE GENOMIC DNA]</scope>
    <source>
        <strain evidence="3 4">DGU38</strain>
    </source>
</reference>
<evidence type="ECO:0000313" key="4">
    <source>
        <dbReference type="Proteomes" id="UP001485226"/>
    </source>
</evidence>
<evidence type="ECO:0000313" key="3">
    <source>
        <dbReference type="EMBL" id="MEL1252629.1"/>
    </source>
</evidence>
<dbReference type="InterPro" id="IPR001509">
    <property type="entry name" value="Epimerase_deHydtase"/>
</dbReference>
<dbReference type="SUPFAM" id="SSF51735">
    <property type="entry name" value="NAD(P)-binding Rossmann-fold domains"/>
    <property type="match status" value="1"/>
</dbReference>
<evidence type="ECO:0000256" key="1">
    <source>
        <dbReference type="ARBA" id="ARBA00007637"/>
    </source>
</evidence>
<dbReference type="Gene3D" id="3.40.50.720">
    <property type="entry name" value="NAD(P)-binding Rossmann-like Domain"/>
    <property type="match status" value="1"/>
</dbReference>
<dbReference type="Proteomes" id="UP001485226">
    <property type="component" value="Unassembled WGS sequence"/>
</dbReference>
<comment type="caution">
    <text evidence="3">The sequence shown here is derived from an EMBL/GenBank/DDBJ whole genome shotgun (WGS) entry which is preliminary data.</text>
</comment>
<sequence length="313" mass="35273">MFNILLLGGTGFIGKNIIESFQNEVDYNLIIVSRNTELIDKSFFLGKNAEIILGSIKDSNFIEKIILDYKVNVVFHLVSSLIPASSQTDFYNSLDDVIVPTFKLIDFIATRDIKLIFFSSGGTIYGNSIGLIEEDTNLSPINNYGYSKLIIENYIRYKSNISLLDYIILRPSNVYGKYQSFDGNQGFISVAINKIQNDQIITIWGTGKVIRDYIHVDDLTAVLKKILSNSICNNSFNLSTGIGFSLLDIIKIIENNLNKKAVLSFDCERIVDANSVILDNSKILKIIDHDFINIEEGIKSQINHFNTTFYNAI</sequence>
<dbReference type="EMBL" id="JBBYHS010000002">
    <property type="protein sequence ID" value="MEL1252629.1"/>
    <property type="molecule type" value="Genomic_DNA"/>
</dbReference>
<proteinExistence type="inferred from homology"/>
<gene>
    <name evidence="3" type="ORF">AAEO57_02475</name>
</gene>
<comment type="similarity">
    <text evidence="1">Belongs to the NAD(P)-dependent epimerase/dehydratase family.</text>
</comment>
<keyword evidence="4" id="KW-1185">Reference proteome</keyword>
<dbReference type="InterPro" id="IPR036291">
    <property type="entry name" value="NAD(P)-bd_dom_sf"/>
</dbReference>
<feature type="domain" description="NAD-dependent epimerase/dehydratase" evidence="2">
    <location>
        <begin position="4"/>
        <end position="237"/>
    </location>
</feature>
<accession>A0ABU9IJK9</accession>
<evidence type="ECO:0000259" key="2">
    <source>
        <dbReference type="Pfam" id="PF01370"/>
    </source>
</evidence>
<dbReference type="PANTHER" id="PTHR43000">
    <property type="entry name" value="DTDP-D-GLUCOSE 4,6-DEHYDRATASE-RELATED"/>
    <property type="match status" value="1"/>
</dbReference>
<dbReference type="RefSeq" id="WP_341689191.1">
    <property type="nucleotide sequence ID" value="NZ_JBBYHS010000002.1"/>
</dbReference>